<dbReference type="Pfam" id="PF24957">
    <property type="entry name" value="DrmE_C"/>
    <property type="match status" value="1"/>
</dbReference>
<dbReference type="Proteomes" id="UP000244184">
    <property type="component" value="Unassembled WGS sequence"/>
</dbReference>
<dbReference type="InterPro" id="IPR056666">
    <property type="entry name" value="DrmE_C"/>
</dbReference>
<evidence type="ECO:0000313" key="3">
    <source>
        <dbReference type="Proteomes" id="UP000244184"/>
    </source>
</evidence>
<name>A0A2T6FS15_9BACL</name>
<evidence type="ECO:0000259" key="1">
    <source>
        <dbReference type="Pfam" id="PF24957"/>
    </source>
</evidence>
<dbReference type="EMBL" id="PYHP01000099">
    <property type="protein sequence ID" value="PUA34704.1"/>
    <property type="molecule type" value="Genomic_DNA"/>
</dbReference>
<dbReference type="AlphaFoldDB" id="A0A2T6FS15"/>
<proteinExistence type="predicted"/>
<dbReference type="InterPro" id="IPR049794">
    <property type="entry name" value="DrmE"/>
</dbReference>
<comment type="caution">
    <text evidence="2">The sequence shown here is derived from an EMBL/GenBank/DDBJ whole genome shotgun (WGS) entry which is preliminary data.</text>
</comment>
<evidence type="ECO:0000313" key="2">
    <source>
        <dbReference type="EMBL" id="PUA34704.1"/>
    </source>
</evidence>
<gene>
    <name evidence="2" type="ORF">C8Z91_33020</name>
</gene>
<reference evidence="2 3" key="1">
    <citation type="submission" date="2018-03" db="EMBL/GenBank/DDBJ databases">
        <title>Genome sequence of Paenibacillus elgii strain AC13 an antimicrobial compound producing bacteria.</title>
        <authorList>
            <person name="Kurokawa A.S."/>
            <person name="Araujo J.F."/>
            <person name="Costa R.A."/>
            <person name="Ortega D.B."/>
            <person name="Pires A.S."/>
            <person name="Pappas G.J.Jr."/>
            <person name="Franco O.L."/>
            <person name="Barreto C."/>
            <person name="Magalhaes B.S."/>
            <person name="Kruger R.H."/>
        </authorList>
    </citation>
    <scope>NUCLEOTIDE SEQUENCE [LARGE SCALE GENOMIC DNA]</scope>
    <source>
        <strain evidence="2 3">AC13</strain>
    </source>
</reference>
<dbReference type="RefSeq" id="WP_108534921.1">
    <property type="nucleotide sequence ID" value="NZ_PYHP01000099.1"/>
</dbReference>
<protein>
    <recommendedName>
        <fullName evidence="1">DISARM protein DrmE C-terminal domain-containing protein</fullName>
    </recommendedName>
</protein>
<accession>A0A2T6FS15</accession>
<sequence length="796" mass="93266">MVLEHLKYNDQLIRMNVAERLIIDFVGDNSHKEQLVVIVPNDNFLFPLALELFHLDYSVGYKNRMDFGRRASVLIMTDKLSTMTLFFKKLHISVRYIIDTSIGKQQFFSGKRNNNMNDYYNTQSYWKDRLLYRYKNKLPEEVPYIYTFPVSIGNRGFTAISRAHFAKVDNVQQSCFYLTSNYNIFDLPNLPTFDYILVDCVGIKRFVKVKSNGSKVIYIFNSFLDARLLYYNKVNFCAIDTDLLEQVSLKVINNEISREFSVPIPVMKEILKIERLSFQQITTPFDKELELLTERIQKISSLKEHTQEMRLIRILYSNIVSMPVNAVEYDTIAYKETFVDSNMDLLNELKLIPDLYENIDIARCVELLQEVFRKLDNESPKQRLIINYVERALRNGNNLLIVTPHKTINKVLRLNLAENFNIEVSELEERGLYILTAKKAQTYLTSEYDVETVLFISCSNPSVLSILKKIKYRKAVALMYSSEAAIFKSFLEKINKFAKGDSTEAFSRNLAENDMKYEIGYYDRLLRKLKNVNISDEFNFDFDLDELLESKRSTKIHASIVPTSFYSVQANLVVFEDMSKCFFGLESVVKVLISDQRYIMDIPVMNLSVGDKVLFIDEKINEDLYLAILKKFKNNANYLYNMLLVEKWQEKLEDACLSKEINHLKLFSKLKEKGWKKVSPETVRNWLEKRYLGPDDPLDIKLVGEVLNIKFFMENYVEIFQSMERIRTLHRTLPRILNQAIFASHSATEKLENSVFNTFGLTILDLKNALEMREVTFIEKEKTYFVKKNDIGNIFY</sequence>
<organism evidence="2 3">
    <name type="scientific">Paenibacillus elgii</name>
    <dbReference type="NCBI Taxonomy" id="189691"/>
    <lineage>
        <taxon>Bacteria</taxon>
        <taxon>Bacillati</taxon>
        <taxon>Bacillota</taxon>
        <taxon>Bacilli</taxon>
        <taxon>Bacillales</taxon>
        <taxon>Paenibacillaceae</taxon>
        <taxon>Paenibacillus</taxon>
    </lineage>
</organism>
<feature type="domain" description="DISARM protein DrmE C-terminal" evidence="1">
    <location>
        <begin position="571"/>
        <end position="744"/>
    </location>
</feature>
<dbReference type="NCBIfam" id="NF038316">
    <property type="entry name" value="DrmE_fam"/>
    <property type="match status" value="1"/>
</dbReference>
<dbReference type="NCBIfam" id="NF038323">
    <property type="entry name" value="DISARM_DrmE"/>
    <property type="match status" value="1"/>
</dbReference>